<feature type="domain" description="Phospholipase C/D" evidence="2">
    <location>
        <begin position="76"/>
        <end position="220"/>
    </location>
</feature>
<reference evidence="3" key="1">
    <citation type="submission" date="2020-06" db="EMBL/GenBank/DDBJ databases">
        <authorList>
            <consortium name="Plant Systems Biology data submission"/>
        </authorList>
    </citation>
    <scope>NUCLEOTIDE SEQUENCE</scope>
    <source>
        <strain evidence="3">D6</strain>
    </source>
</reference>
<accession>A0A9N8DFJ5</accession>
<evidence type="ECO:0000259" key="2">
    <source>
        <dbReference type="Pfam" id="PF00882"/>
    </source>
</evidence>
<comment type="caution">
    <text evidence="3">The sequence shown here is derived from an EMBL/GenBank/DDBJ whole genome shotgun (WGS) entry which is preliminary data.</text>
</comment>
<protein>
    <recommendedName>
        <fullName evidence="2">Phospholipase C/D domain-containing protein</fullName>
    </recommendedName>
</protein>
<sequence length="350" mass="39607">MVATLLLTGLLLLEHTWGWGPYTHAGFGSLFYASYAANHACNGSLRGDSTRRSQSHHEQPTAAASSVLEGVFVTSNFFPDAFKLDRSWMHSFEFAAFQLERAAALDTNATSTSPADYHHSKSWSTGLEFIRTDSIKAFSYGYMMHLVEDFVGHHEGGYLNPKHDHPLEFHVDTLFYEDHSHDPSPWQYRNKGMEIIEENQHVKQQLVKFVSETSQQYAKQFPNMEGLSMKEVDRCIQRFSSALHMETFAMVANSKTYKGGITRYDVCHAKTFLAANATLTRAIRWVEEAMGVFEHNLFPFHGFAATNKILVATNAIRRWVEATFAQHNGTICKGRTALRPHPKIDSSTVF</sequence>
<evidence type="ECO:0000313" key="3">
    <source>
        <dbReference type="EMBL" id="CAB9500895.1"/>
    </source>
</evidence>
<feature type="chain" id="PRO_5040372645" description="Phospholipase C/D domain-containing protein" evidence="1">
    <location>
        <begin position="19"/>
        <end position="350"/>
    </location>
</feature>
<organism evidence="3 4">
    <name type="scientific">Seminavis robusta</name>
    <dbReference type="NCBI Taxonomy" id="568900"/>
    <lineage>
        <taxon>Eukaryota</taxon>
        <taxon>Sar</taxon>
        <taxon>Stramenopiles</taxon>
        <taxon>Ochrophyta</taxon>
        <taxon>Bacillariophyta</taxon>
        <taxon>Bacillariophyceae</taxon>
        <taxon>Bacillariophycidae</taxon>
        <taxon>Naviculales</taxon>
        <taxon>Naviculaceae</taxon>
        <taxon>Seminavis</taxon>
    </lineage>
</organism>
<keyword evidence="1" id="KW-0732">Signal</keyword>
<dbReference type="Pfam" id="PF00882">
    <property type="entry name" value="Zn_dep_PLPC"/>
    <property type="match status" value="1"/>
</dbReference>
<dbReference type="InterPro" id="IPR029002">
    <property type="entry name" value="PLPC/GPLD1"/>
</dbReference>
<dbReference type="AlphaFoldDB" id="A0A9N8DFJ5"/>
<name>A0A9N8DFJ5_9STRA</name>
<evidence type="ECO:0000313" key="4">
    <source>
        <dbReference type="Proteomes" id="UP001153069"/>
    </source>
</evidence>
<feature type="signal peptide" evidence="1">
    <location>
        <begin position="1"/>
        <end position="18"/>
    </location>
</feature>
<gene>
    <name evidence="3" type="ORF">SEMRO_94_G049070.1</name>
</gene>
<keyword evidence="4" id="KW-1185">Reference proteome</keyword>
<dbReference type="EMBL" id="CAICTM010000093">
    <property type="protein sequence ID" value="CAB9500895.1"/>
    <property type="molecule type" value="Genomic_DNA"/>
</dbReference>
<proteinExistence type="predicted"/>
<dbReference type="Proteomes" id="UP001153069">
    <property type="component" value="Unassembled WGS sequence"/>
</dbReference>
<evidence type="ECO:0000256" key="1">
    <source>
        <dbReference type="SAM" id="SignalP"/>
    </source>
</evidence>